<protein>
    <submittedName>
        <fullName evidence="1">SFRICE_039249</fullName>
    </submittedName>
</protein>
<name>A0A2H1WQJ7_SPOFR</name>
<proteinExistence type="predicted"/>
<organism evidence="1">
    <name type="scientific">Spodoptera frugiperda</name>
    <name type="common">Fall armyworm</name>
    <dbReference type="NCBI Taxonomy" id="7108"/>
    <lineage>
        <taxon>Eukaryota</taxon>
        <taxon>Metazoa</taxon>
        <taxon>Ecdysozoa</taxon>
        <taxon>Arthropoda</taxon>
        <taxon>Hexapoda</taxon>
        <taxon>Insecta</taxon>
        <taxon>Pterygota</taxon>
        <taxon>Neoptera</taxon>
        <taxon>Endopterygota</taxon>
        <taxon>Lepidoptera</taxon>
        <taxon>Glossata</taxon>
        <taxon>Ditrysia</taxon>
        <taxon>Noctuoidea</taxon>
        <taxon>Noctuidae</taxon>
        <taxon>Amphipyrinae</taxon>
        <taxon>Spodoptera</taxon>
    </lineage>
</organism>
<accession>A0A2H1WQJ7</accession>
<evidence type="ECO:0000313" key="1">
    <source>
        <dbReference type="EMBL" id="SOQ55351.1"/>
    </source>
</evidence>
<reference evidence="1" key="1">
    <citation type="submission" date="2016-07" db="EMBL/GenBank/DDBJ databases">
        <authorList>
            <person name="Bretaudeau A."/>
        </authorList>
    </citation>
    <scope>NUCLEOTIDE SEQUENCE</scope>
    <source>
        <strain evidence="1">Rice</strain>
        <tissue evidence="1">Whole body</tissue>
    </source>
</reference>
<dbReference type="EMBL" id="ODYU01010324">
    <property type="protein sequence ID" value="SOQ55351.1"/>
    <property type="molecule type" value="Genomic_DNA"/>
</dbReference>
<sequence length="73" mass="7968">MAITASSLITRRDSGQVWENHALKGRLDWSDTTASQKTDDISEEMLRPMYYRKWCMVMSGAGAGRGSGGGGRA</sequence>
<gene>
    <name evidence="1" type="ORF">SFRICE_039249</name>
</gene>
<dbReference type="AlphaFoldDB" id="A0A2H1WQJ7"/>